<feature type="compositionally biased region" description="Basic residues" evidence="1">
    <location>
        <begin position="380"/>
        <end position="391"/>
    </location>
</feature>
<sequence length="399" mass="44533">MEVGRTHSGRIFGVCVDNVPNMQRRRERSSFCGPPRGYFATLAPTAGQPESVCKEVQTHLQAEDVDFAQAKCFFNTDLPAAAPQFLELCDVEQLFVSLVRVEAEDIWETLSDKDEALAHLYEYLIDRAPWEQCLRWRGAFQGEEAAYPESTADDDGVVTFKVECDCSAGTPAILSSAEIVENAGRMLQEKFGWTMDSDRATLEVQLFVTDTSFVAGLSVHKSSTSGTQPPACPPPDSPLAEAVQELHLDPSPADLPAPEPSSTSGSSQPVDKREEAKRRRAEEKRKKEQEKKQKDQDKKKAAAAEVARQKQEARGRRRAAREAEADSDVVCTIYQTTTLTEADIQRAEAKSARENVRQQQWAYNDADMTKDELRDYYKTMKSKPKGKGPVKSKREFADQ</sequence>
<dbReference type="PANTHER" id="PTHR14911">
    <property type="entry name" value="THUMP DOMAIN-CONTAINING"/>
    <property type="match status" value="1"/>
</dbReference>
<feature type="region of interest" description="Disordered" evidence="1">
    <location>
        <begin position="376"/>
        <end position="399"/>
    </location>
</feature>
<evidence type="ECO:0000313" key="2">
    <source>
        <dbReference type="EMBL" id="CAD8670105.1"/>
    </source>
</evidence>
<feature type="compositionally biased region" description="Basic and acidic residues" evidence="1">
    <location>
        <begin position="270"/>
        <end position="324"/>
    </location>
</feature>
<dbReference type="AlphaFoldDB" id="A0A7S0WK49"/>
<feature type="region of interest" description="Disordered" evidence="1">
    <location>
        <begin position="220"/>
        <end position="239"/>
    </location>
</feature>
<dbReference type="EMBL" id="HBFA01020125">
    <property type="protein sequence ID" value="CAD8670105.1"/>
    <property type="molecule type" value="Transcribed_RNA"/>
</dbReference>
<dbReference type="GO" id="GO:0030488">
    <property type="term" value="P:tRNA methylation"/>
    <property type="evidence" value="ECO:0007669"/>
    <property type="project" value="TreeGrafter"/>
</dbReference>
<organism evidence="2">
    <name type="scientific">Pyramimonas obovata</name>
    <dbReference type="NCBI Taxonomy" id="1411642"/>
    <lineage>
        <taxon>Eukaryota</taxon>
        <taxon>Viridiplantae</taxon>
        <taxon>Chlorophyta</taxon>
        <taxon>Pyramimonadophyceae</taxon>
        <taxon>Pyramimonadales</taxon>
        <taxon>Pyramimonadaceae</taxon>
        <taxon>Pyramimonas</taxon>
        <taxon>Pyramimonas incertae sedis</taxon>
    </lineage>
</organism>
<proteinExistence type="predicted"/>
<name>A0A7S0WK49_9CHLO</name>
<dbReference type="PANTHER" id="PTHR14911:SF1">
    <property type="entry name" value="THUMP DOMAIN-CONTAINING PROTEIN 2"/>
    <property type="match status" value="1"/>
</dbReference>
<feature type="region of interest" description="Disordered" evidence="1">
    <location>
        <begin position="249"/>
        <end position="328"/>
    </location>
</feature>
<accession>A0A7S0WK49</accession>
<protein>
    <submittedName>
        <fullName evidence="2">Uncharacterized protein</fullName>
    </submittedName>
</protein>
<gene>
    <name evidence="2" type="ORF">POBO1169_LOCUS10298</name>
</gene>
<evidence type="ECO:0000256" key="1">
    <source>
        <dbReference type="SAM" id="MobiDB-lite"/>
    </source>
</evidence>
<feature type="compositionally biased region" description="Polar residues" evidence="1">
    <location>
        <begin position="260"/>
        <end position="269"/>
    </location>
</feature>
<reference evidence="2" key="1">
    <citation type="submission" date="2021-01" db="EMBL/GenBank/DDBJ databases">
        <authorList>
            <person name="Corre E."/>
            <person name="Pelletier E."/>
            <person name="Niang G."/>
            <person name="Scheremetjew M."/>
            <person name="Finn R."/>
            <person name="Kale V."/>
            <person name="Holt S."/>
            <person name="Cochrane G."/>
            <person name="Meng A."/>
            <person name="Brown T."/>
            <person name="Cohen L."/>
        </authorList>
    </citation>
    <scope>NUCLEOTIDE SEQUENCE</scope>
    <source>
        <strain evidence="2">CCMP722</strain>
    </source>
</reference>
<dbReference type="GO" id="GO:0016423">
    <property type="term" value="F:tRNA (guanine) methyltransferase activity"/>
    <property type="evidence" value="ECO:0007669"/>
    <property type="project" value="TreeGrafter"/>
</dbReference>